<keyword evidence="6" id="KW-0170">Cobalt</keyword>
<evidence type="ECO:0000259" key="9">
    <source>
        <dbReference type="Pfam" id="PF24621"/>
    </source>
</evidence>
<gene>
    <name evidence="10" type="ORF">ABNO60_00410</name>
</gene>
<reference evidence="10" key="1">
    <citation type="submission" date="2024-06" db="EMBL/GenBank/DDBJ databases">
        <title>Diversity, functionality, and evolutionary history of bacterial symbionts in false click beetles (Coleoptera, Throscidae).</title>
        <authorList>
            <person name="Wierz J.C."/>
            <person name="Malm H."/>
            <person name="Kaltenpoth M."/>
            <person name="Engl T."/>
        </authorList>
    </citation>
    <scope>NUCLEOTIDE SEQUENCE</scope>
    <source>
        <strain evidence="10">Tcar</strain>
    </source>
</reference>
<evidence type="ECO:0000256" key="6">
    <source>
        <dbReference type="ARBA" id="ARBA00023285"/>
    </source>
</evidence>
<keyword evidence="5" id="KW-0456">Lyase</keyword>
<dbReference type="PANTHER" id="PTHR43622">
    <property type="entry name" value="3-DEHYDROQUINATE SYNTHASE"/>
    <property type="match status" value="1"/>
</dbReference>
<feature type="transmembrane region" description="Helical" evidence="7">
    <location>
        <begin position="82"/>
        <end position="103"/>
    </location>
</feature>
<dbReference type="Gene3D" id="3.40.50.1970">
    <property type="match status" value="1"/>
</dbReference>
<dbReference type="InterPro" id="IPR056179">
    <property type="entry name" value="DHQS_C"/>
</dbReference>
<dbReference type="Pfam" id="PF01761">
    <property type="entry name" value="DHQ_synthase"/>
    <property type="match status" value="1"/>
</dbReference>
<dbReference type="SUPFAM" id="SSF56796">
    <property type="entry name" value="Dehydroquinate synthase-like"/>
    <property type="match status" value="1"/>
</dbReference>
<dbReference type="InterPro" id="IPR050071">
    <property type="entry name" value="Dehydroquinate_synthase"/>
</dbReference>
<evidence type="ECO:0000256" key="5">
    <source>
        <dbReference type="ARBA" id="ARBA00023239"/>
    </source>
</evidence>
<comment type="cofactor">
    <cofactor evidence="2">
        <name>Co(2+)</name>
        <dbReference type="ChEBI" id="CHEBI:48828"/>
    </cofactor>
</comment>
<feature type="domain" description="3-dehydroquinate synthase C-terminal" evidence="9">
    <location>
        <begin position="166"/>
        <end position="313"/>
    </location>
</feature>
<dbReference type="InterPro" id="IPR030963">
    <property type="entry name" value="DHQ_synth_fam"/>
</dbReference>
<keyword evidence="7" id="KW-0812">Transmembrane</keyword>
<evidence type="ECO:0000256" key="2">
    <source>
        <dbReference type="ARBA" id="ARBA00001941"/>
    </source>
</evidence>
<evidence type="ECO:0000256" key="4">
    <source>
        <dbReference type="ARBA" id="ARBA00023027"/>
    </source>
</evidence>
<keyword evidence="7" id="KW-1133">Transmembrane helix</keyword>
<dbReference type="PIRSF" id="PIRSF001455">
    <property type="entry name" value="DHQ_synth"/>
    <property type="match status" value="1"/>
</dbReference>
<evidence type="ECO:0000259" key="8">
    <source>
        <dbReference type="Pfam" id="PF01761"/>
    </source>
</evidence>
<evidence type="ECO:0000256" key="3">
    <source>
        <dbReference type="ARBA" id="ARBA00022723"/>
    </source>
</evidence>
<organism evidence="10">
    <name type="scientific">Candidatus Shikimatogenerans sp. Tcar</name>
    <dbReference type="NCBI Taxonomy" id="3158565"/>
    <lineage>
        <taxon>Bacteria</taxon>
        <taxon>Pseudomonadati</taxon>
        <taxon>Bacteroidota</taxon>
        <taxon>Flavobacteriia</taxon>
        <taxon>Flavobacteriales</taxon>
        <taxon>Candidatus Shikimatogenerans</taxon>
    </lineage>
</organism>
<dbReference type="AlphaFoldDB" id="A0AAU7QSP4"/>
<evidence type="ECO:0000313" key="10">
    <source>
        <dbReference type="EMBL" id="XBT18761.1"/>
    </source>
</evidence>
<keyword evidence="3" id="KW-0479">Metal-binding</keyword>
<keyword evidence="4" id="KW-0520">NAD</keyword>
<sequence>MIIINNYKFLNIFLSFYKKYNFIFLIDNYIYKYYIKYILFNIKNIKKHIYILKIKSGEKYKNIYTCIKIFNKLNKKNINKKYILFNIGGGVISDLGGFIATIYKRGLYFFNIPTTLLSIIDASIGGKNGVNINFYKNIIGILNKPKIIFIDKKFLLKLNKKNIISGISEIIKYGLIFNKKLYYLIIKNYKYNFNKIIWKKIIKLSIKIKIKITNKDYKDYNIRKILNYGHTIGHSIETFFLNKNINLSHGESIALGFIYEAWLSYKKNILSFKNFLYIKYNIFKIYKYLYKYIYIIKKNKNIILNNISIDKKNFNKYVNFSLLKNIGNCIYNITLNKKFIKKTLFNL</sequence>
<protein>
    <submittedName>
        <fullName evidence="10">3-dehydroquinate synthase</fullName>
    </submittedName>
</protein>
<dbReference type="Pfam" id="PF24621">
    <property type="entry name" value="DHQS_C"/>
    <property type="match status" value="1"/>
</dbReference>
<evidence type="ECO:0000256" key="1">
    <source>
        <dbReference type="ARBA" id="ARBA00001911"/>
    </source>
</evidence>
<keyword evidence="7" id="KW-0472">Membrane</keyword>
<name>A0AAU7QSP4_9FLAO</name>
<dbReference type="GO" id="GO:0046872">
    <property type="term" value="F:metal ion binding"/>
    <property type="evidence" value="ECO:0007669"/>
    <property type="project" value="UniProtKB-KW"/>
</dbReference>
<feature type="domain" description="3-dehydroquinate synthase N-terminal" evidence="8">
    <location>
        <begin position="52"/>
        <end position="163"/>
    </location>
</feature>
<dbReference type="PANTHER" id="PTHR43622:SF1">
    <property type="entry name" value="3-DEHYDROQUINATE SYNTHASE"/>
    <property type="match status" value="1"/>
</dbReference>
<comment type="cofactor">
    <cofactor evidence="1">
        <name>NAD(+)</name>
        <dbReference type="ChEBI" id="CHEBI:57540"/>
    </cofactor>
</comment>
<dbReference type="EMBL" id="CP157896">
    <property type="protein sequence ID" value="XBT18761.1"/>
    <property type="molecule type" value="Genomic_DNA"/>
</dbReference>
<proteinExistence type="predicted"/>
<dbReference type="Gene3D" id="1.20.1090.10">
    <property type="entry name" value="Dehydroquinate synthase-like - alpha domain"/>
    <property type="match status" value="1"/>
</dbReference>
<dbReference type="GO" id="GO:0003856">
    <property type="term" value="F:3-dehydroquinate synthase activity"/>
    <property type="evidence" value="ECO:0007669"/>
    <property type="project" value="TreeGrafter"/>
</dbReference>
<accession>A0AAU7QSP4</accession>
<evidence type="ECO:0000256" key="7">
    <source>
        <dbReference type="SAM" id="Phobius"/>
    </source>
</evidence>
<dbReference type="InterPro" id="IPR030960">
    <property type="entry name" value="DHQS/DOIS_N"/>
</dbReference>
<dbReference type="GO" id="GO:0009073">
    <property type="term" value="P:aromatic amino acid family biosynthetic process"/>
    <property type="evidence" value="ECO:0007669"/>
    <property type="project" value="InterPro"/>
</dbReference>